<protein>
    <recommendedName>
        <fullName evidence="2">Copper amine oxidase-like N-terminal domain-containing protein</fullName>
    </recommendedName>
</protein>
<gene>
    <name evidence="3" type="ORF">JRJ22_20020</name>
</gene>
<accession>A0ABX7L5Z7</accession>
<sequence>MKEKFKIASAFLCGALLFSGVSFAATGDFVAKTSKFKIVVNGKEQKLAKSPVTIDGSAYVPVRDVGSITGYEVGFKNGVISLDNEAVIIDHLNTTTTTNVSTESDVIKFKKLPITIEKNGISVTVNRVSQGENSTDLDVTVVNSLDSRKNIRYDLSMGSNLRVEGIPFSTKGTFYGKENFPSMVAAKETINGIITKEKVSSGTKNIVFHIEIGASTYSFYIDTDGDL</sequence>
<dbReference type="SUPFAM" id="SSF55383">
    <property type="entry name" value="Copper amine oxidase, domain N"/>
    <property type="match status" value="1"/>
</dbReference>
<feature type="signal peptide" evidence="1">
    <location>
        <begin position="1"/>
        <end position="24"/>
    </location>
</feature>
<dbReference type="Pfam" id="PF07833">
    <property type="entry name" value="Cu_amine_oxidN1"/>
    <property type="match status" value="1"/>
</dbReference>
<dbReference type="InterPro" id="IPR012854">
    <property type="entry name" value="Cu_amine_oxidase-like_N"/>
</dbReference>
<feature type="domain" description="Copper amine oxidase-like N-terminal" evidence="2">
    <location>
        <begin position="34"/>
        <end position="77"/>
    </location>
</feature>
<reference evidence="3 4" key="1">
    <citation type="submission" date="2021-02" db="EMBL/GenBank/DDBJ databases">
        <title>Paenibacillus tianjinensis sp. nov.</title>
        <authorList>
            <person name="Liu H."/>
        </authorList>
    </citation>
    <scope>NUCLEOTIDE SEQUENCE [LARGE SCALE GENOMIC DNA]</scope>
    <source>
        <strain evidence="3 4">TB2019</strain>
    </source>
</reference>
<evidence type="ECO:0000256" key="1">
    <source>
        <dbReference type="SAM" id="SignalP"/>
    </source>
</evidence>
<keyword evidence="4" id="KW-1185">Reference proteome</keyword>
<dbReference type="Proteomes" id="UP000663452">
    <property type="component" value="Chromosome"/>
</dbReference>
<dbReference type="InterPro" id="IPR036582">
    <property type="entry name" value="Mao_N_sf"/>
</dbReference>
<dbReference type="EMBL" id="CP070969">
    <property type="protein sequence ID" value="QSF43550.1"/>
    <property type="molecule type" value="Genomic_DNA"/>
</dbReference>
<evidence type="ECO:0000313" key="4">
    <source>
        <dbReference type="Proteomes" id="UP000663452"/>
    </source>
</evidence>
<name>A0ABX7L5Z7_9BACL</name>
<evidence type="ECO:0000313" key="3">
    <source>
        <dbReference type="EMBL" id="QSF43550.1"/>
    </source>
</evidence>
<feature type="chain" id="PRO_5045501922" description="Copper amine oxidase-like N-terminal domain-containing protein" evidence="1">
    <location>
        <begin position="25"/>
        <end position="227"/>
    </location>
</feature>
<dbReference type="RefSeq" id="WP_206101183.1">
    <property type="nucleotide sequence ID" value="NZ_CP070969.1"/>
</dbReference>
<proteinExistence type="predicted"/>
<keyword evidence="1" id="KW-0732">Signal</keyword>
<organism evidence="3 4">
    <name type="scientific">Paenibacillus tianjinensis</name>
    <dbReference type="NCBI Taxonomy" id="2810347"/>
    <lineage>
        <taxon>Bacteria</taxon>
        <taxon>Bacillati</taxon>
        <taxon>Bacillota</taxon>
        <taxon>Bacilli</taxon>
        <taxon>Bacillales</taxon>
        <taxon>Paenibacillaceae</taxon>
        <taxon>Paenibacillus</taxon>
    </lineage>
</organism>
<evidence type="ECO:0000259" key="2">
    <source>
        <dbReference type="Pfam" id="PF07833"/>
    </source>
</evidence>